<feature type="domain" description="Zn(2)-C6 fungal-type" evidence="5">
    <location>
        <begin position="47"/>
        <end position="78"/>
    </location>
</feature>
<dbReference type="EMBL" id="WJXW01000003">
    <property type="protein sequence ID" value="KAF9738535.1"/>
    <property type="molecule type" value="Genomic_DNA"/>
</dbReference>
<dbReference type="Proteomes" id="UP000756921">
    <property type="component" value="Unassembled WGS sequence"/>
</dbReference>
<evidence type="ECO:0000256" key="2">
    <source>
        <dbReference type="ARBA" id="ARBA00022723"/>
    </source>
</evidence>
<comment type="caution">
    <text evidence="6">The sequence shown here is derived from an EMBL/GenBank/DDBJ whole genome shotgun (WGS) entry which is preliminary data.</text>
</comment>
<dbReference type="AlphaFoldDB" id="A0A9P6KTR1"/>
<evidence type="ECO:0000256" key="1">
    <source>
        <dbReference type="ARBA" id="ARBA00004123"/>
    </source>
</evidence>
<dbReference type="GO" id="GO:0003677">
    <property type="term" value="F:DNA binding"/>
    <property type="evidence" value="ECO:0007669"/>
    <property type="project" value="InterPro"/>
</dbReference>
<dbReference type="CDD" id="cd12148">
    <property type="entry name" value="fungal_TF_MHR"/>
    <property type="match status" value="1"/>
</dbReference>
<sequence>MRQHSALHMFLSYLRACRPTAEKAMSEIQPQQRHVPPSRRRDKPILSCTLCRRRKLKCDRQQPCKTCVDRGLSPACTYSRNVSTPSASSTTNTGIDVHDRIDQLEKLVTTLMAEKTGGGPRRTDSIPSIASPFRPDLNDESADVEAPKTPVHMTLATNETQYTDSGHWMSILDSIAEIKDELDQIASEPQPYSHTGDNLGPELLLGINTQATREDIIAGLPPKAEADILLQRYWNFVDVAPTIMHKPKFVREYNAFWSNPTETPVMWIGMLYGTFSIAIRIQSLIEEHDNGITDPYQRTFSQARQDLYRQKIAQCLVLANYMKCPPYTMETFLSYFVVEYLRTRDTQHGIWLLVGMLVRTAFRMGLHREPTKITTNSFTPFEAEMRRRMWSMIVRLDLMSSGQVGLPRMIHPAMTDTLEPRNLTDEDLEEDMVELPLSRPDTEFTPMLYTIIRNRLLGVFARIVDLVSASEPPTYREVLELDEILRDTYSNIPGALKRMDMKDFDPFSEGAMSTVILAMTFLKALEILHRPFLFLAHGDSRYEYSRSACIDAALEILDIQDLLGDKSREKSSWGAQSVWWTSSWRLSSLMSHDFLLATTLLILDLDRDLANPMPVSQVPRERFKSAQPTRDEIVQALTKAYGFWARLGPKSREARRVAAAAKHVLGKAGISGFTPSSTVEHTPRQTELNFLPQQRLPDPLFFYDLQNPQDPLLPLWTDDVPMDFGEYGEQFDWTGFDSAYSTAPFGDPNMRQYFG</sequence>
<dbReference type="SMART" id="SM00066">
    <property type="entry name" value="GAL4"/>
    <property type="match status" value="1"/>
</dbReference>
<dbReference type="InterPro" id="IPR036864">
    <property type="entry name" value="Zn2-C6_fun-type_DNA-bd_sf"/>
</dbReference>
<dbReference type="GO" id="GO:0005634">
    <property type="term" value="C:nucleus"/>
    <property type="evidence" value="ECO:0007669"/>
    <property type="project" value="UniProtKB-SubCell"/>
</dbReference>
<gene>
    <name evidence="6" type="ORF">PMIN01_03818</name>
</gene>
<dbReference type="CDD" id="cd00067">
    <property type="entry name" value="GAL4"/>
    <property type="match status" value="1"/>
</dbReference>
<dbReference type="SUPFAM" id="SSF57701">
    <property type="entry name" value="Zn2/Cys6 DNA-binding domain"/>
    <property type="match status" value="1"/>
</dbReference>
<evidence type="ECO:0000313" key="7">
    <source>
        <dbReference type="Proteomes" id="UP000756921"/>
    </source>
</evidence>
<dbReference type="PANTHER" id="PTHR31001:SF49">
    <property type="entry name" value="ZN(II)2CYS6 TRANSCRIPTION FACTOR (EUROFUNG)"/>
    <property type="match status" value="1"/>
</dbReference>
<dbReference type="Pfam" id="PF00172">
    <property type="entry name" value="Zn_clus"/>
    <property type="match status" value="1"/>
</dbReference>
<dbReference type="GO" id="GO:0000981">
    <property type="term" value="F:DNA-binding transcription factor activity, RNA polymerase II-specific"/>
    <property type="evidence" value="ECO:0007669"/>
    <property type="project" value="InterPro"/>
</dbReference>
<accession>A0A9P6KTR1</accession>
<keyword evidence="2" id="KW-0479">Metal-binding</keyword>
<dbReference type="PROSITE" id="PS50048">
    <property type="entry name" value="ZN2_CY6_FUNGAL_2"/>
    <property type="match status" value="1"/>
</dbReference>
<feature type="region of interest" description="Disordered" evidence="4">
    <location>
        <begin position="115"/>
        <end position="144"/>
    </location>
</feature>
<dbReference type="InterPro" id="IPR007219">
    <property type="entry name" value="XnlR_reg_dom"/>
</dbReference>
<dbReference type="InterPro" id="IPR050613">
    <property type="entry name" value="Sec_Metabolite_Reg"/>
</dbReference>
<dbReference type="Pfam" id="PF04082">
    <property type="entry name" value="Fungal_trans"/>
    <property type="match status" value="1"/>
</dbReference>
<evidence type="ECO:0000313" key="6">
    <source>
        <dbReference type="EMBL" id="KAF9738535.1"/>
    </source>
</evidence>
<evidence type="ECO:0000256" key="3">
    <source>
        <dbReference type="ARBA" id="ARBA00023242"/>
    </source>
</evidence>
<comment type="subcellular location">
    <subcellularLocation>
        <location evidence="1">Nucleus</location>
    </subcellularLocation>
</comment>
<dbReference type="PANTHER" id="PTHR31001">
    <property type="entry name" value="UNCHARACTERIZED TRANSCRIPTIONAL REGULATORY PROTEIN"/>
    <property type="match status" value="1"/>
</dbReference>
<dbReference type="SMART" id="SM00906">
    <property type="entry name" value="Fungal_trans"/>
    <property type="match status" value="1"/>
</dbReference>
<keyword evidence="7" id="KW-1185">Reference proteome</keyword>
<protein>
    <submittedName>
        <fullName evidence="6">Fungal specific transcription factor</fullName>
    </submittedName>
</protein>
<keyword evidence="3" id="KW-0539">Nucleus</keyword>
<dbReference type="PROSITE" id="PS00463">
    <property type="entry name" value="ZN2_CY6_FUNGAL_1"/>
    <property type="match status" value="1"/>
</dbReference>
<organism evidence="6 7">
    <name type="scientific">Paraphaeosphaeria minitans</name>
    <dbReference type="NCBI Taxonomy" id="565426"/>
    <lineage>
        <taxon>Eukaryota</taxon>
        <taxon>Fungi</taxon>
        <taxon>Dikarya</taxon>
        <taxon>Ascomycota</taxon>
        <taxon>Pezizomycotina</taxon>
        <taxon>Dothideomycetes</taxon>
        <taxon>Pleosporomycetidae</taxon>
        <taxon>Pleosporales</taxon>
        <taxon>Massarineae</taxon>
        <taxon>Didymosphaeriaceae</taxon>
        <taxon>Paraphaeosphaeria</taxon>
    </lineage>
</organism>
<dbReference type="GO" id="GO:0008270">
    <property type="term" value="F:zinc ion binding"/>
    <property type="evidence" value="ECO:0007669"/>
    <property type="project" value="InterPro"/>
</dbReference>
<dbReference type="InterPro" id="IPR001138">
    <property type="entry name" value="Zn2Cys6_DnaBD"/>
</dbReference>
<evidence type="ECO:0000259" key="5">
    <source>
        <dbReference type="PROSITE" id="PS50048"/>
    </source>
</evidence>
<dbReference type="GO" id="GO:0006351">
    <property type="term" value="P:DNA-templated transcription"/>
    <property type="evidence" value="ECO:0007669"/>
    <property type="project" value="InterPro"/>
</dbReference>
<evidence type="ECO:0000256" key="4">
    <source>
        <dbReference type="SAM" id="MobiDB-lite"/>
    </source>
</evidence>
<proteinExistence type="predicted"/>
<dbReference type="OrthoDB" id="4934715at2759"/>
<name>A0A9P6KTR1_9PLEO</name>
<dbReference type="Gene3D" id="4.10.240.10">
    <property type="entry name" value="Zn(2)-C6 fungal-type DNA-binding domain"/>
    <property type="match status" value="1"/>
</dbReference>
<reference evidence="6" key="1">
    <citation type="journal article" date="2020" name="Mol. Plant Microbe Interact.">
        <title>Genome Sequence of the Biocontrol Agent Coniothyrium minitans strain Conio (IMI 134523).</title>
        <authorList>
            <person name="Patel D."/>
            <person name="Shittu T.A."/>
            <person name="Baroncelli R."/>
            <person name="Muthumeenakshi S."/>
            <person name="Osborne T.H."/>
            <person name="Janganan T.K."/>
            <person name="Sreenivasaprasad S."/>
        </authorList>
    </citation>
    <scope>NUCLEOTIDE SEQUENCE</scope>
    <source>
        <strain evidence="6">Conio</strain>
    </source>
</reference>